<keyword evidence="3" id="KW-0694">RNA-binding</keyword>
<reference evidence="6" key="1">
    <citation type="submission" date="2016-02" db="EMBL/GenBank/DDBJ databases">
        <authorList>
            <person name="Holder M.E."/>
            <person name="Ajami N.J."/>
            <person name="Petrosino J.F."/>
        </authorList>
    </citation>
    <scope>NUCLEOTIDE SEQUENCE [LARGE SCALE GENOMIC DNA]</scope>
    <source>
        <strain evidence="6">DSM 12838</strain>
    </source>
</reference>
<feature type="domain" description="Pseudouridine synthase RsuA/RluA-like" evidence="4">
    <location>
        <begin position="93"/>
        <end position="235"/>
    </location>
</feature>
<dbReference type="SUPFAM" id="SSF55174">
    <property type="entry name" value="Alpha-L RNA-binding motif"/>
    <property type="match status" value="1"/>
</dbReference>
<comment type="similarity">
    <text evidence="1">Belongs to the pseudouridine synthase RluA family.</text>
</comment>
<proteinExistence type="inferred from homology"/>
<dbReference type="EMBL" id="CP014230">
    <property type="protein sequence ID" value="AMD92334.1"/>
    <property type="molecule type" value="Genomic_DNA"/>
</dbReference>
<dbReference type="CDD" id="cd02869">
    <property type="entry name" value="PseudoU_synth_RluA_like"/>
    <property type="match status" value="1"/>
</dbReference>
<dbReference type="GO" id="GO:0140098">
    <property type="term" value="F:catalytic activity, acting on RNA"/>
    <property type="evidence" value="ECO:0007669"/>
    <property type="project" value="UniProtKB-ARBA"/>
</dbReference>
<protein>
    <recommendedName>
        <fullName evidence="4">Pseudouridine synthase RsuA/RluA-like domain-containing protein</fullName>
    </recommendedName>
</protein>
<dbReference type="PROSITE" id="PS01129">
    <property type="entry name" value="PSI_RLU"/>
    <property type="match status" value="1"/>
</dbReference>
<dbReference type="KEGG" id="doa:AXF15_03905"/>
<dbReference type="InterPro" id="IPR006224">
    <property type="entry name" value="PsdUridine_synth_RluA-like_CS"/>
</dbReference>
<dbReference type="InterPro" id="IPR050188">
    <property type="entry name" value="RluA_PseudoU_synthase"/>
</dbReference>
<dbReference type="SUPFAM" id="SSF55120">
    <property type="entry name" value="Pseudouridine synthase"/>
    <property type="match status" value="1"/>
</dbReference>
<keyword evidence="6" id="KW-1185">Reference proteome</keyword>
<dbReference type="InterPro" id="IPR036986">
    <property type="entry name" value="S4_RNA-bd_sf"/>
</dbReference>
<dbReference type="OrthoDB" id="128480at2"/>
<dbReference type="PROSITE" id="PS50889">
    <property type="entry name" value="S4"/>
    <property type="match status" value="1"/>
</dbReference>
<dbReference type="AlphaFoldDB" id="A0A0X8JP63"/>
<keyword evidence="2" id="KW-0413">Isomerase</keyword>
<dbReference type="PANTHER" id="PTHR21600:SF87">
    <property type="entry name" value="RNA PSEUDOURIDYLATE SYNTHASE DOMAIN-CONTAINING PROTEIN 1"/>
    <property type="match status" value="1"/>
</dbReference>
<dbReference type="InterPro" id="IPR006145">
    <property type="entry name" value="PsdUridine_synth_RsuA/RluA"/>
</dbReference>
<name>A0A0X8JP63_9BACT</name>
<dbReference type="PANTHER" id="PTHR21600">
    <property type="entry name" value="MITOCHONDRIAL RNA PSEUDOURIDINE SYNTHASE"/>
    <property type="match status" value="1"/>
</dbReference>
<evidence type="ECO:0000256" key="1">
    <source>
        <dbReference type="ARBA" id="ARBA00010876"/>
    </source>
</evidence>
<organism evidence="5 6">
    <name type="scientific">Desulfomicrobium orale DSM 12838</name>
    <dbReference type="NCBI Taxonomy" id="888061"/>
    <lineage>
        <taxon>Bacteria</taxon>
        <taxon>Pseudomonadati</taxon>
        <taxon>Thermodesulfobacteriota</taxon>
        <taxon>Desulfovibrionia</taxon>
        <taxon>Desulfovibrionales</taxon>
        <taxon>Desulfomicrobiaceae</taxon>
        <taxon>Desulfomicrobium</taxon>
    </lineage>
</organism>
<sequence>MERIRTQVRVVEVGPEEDGRKLLSFLEARLGRLPSGLYMRLVRSGQIRLDGRRCKPFDRVQAGQKVRIPPVEVERKEEALPRGSLSIVHEDGDMLVIDKPAGLPVHPGTGWTDSVHGRLDAWQPRPIPVHRLDRDTSGLLLCAKTHRFLRSMHSVWHTVTKAYVCWVEGLWPHGSWHTVISELGKTGTPRGERMCSGHGRRAVSHVHPLRKKDGRTLLVVVLGTGRTHQIRVHLADSGHPIVGDAKYGRGQGLLLHAAALRWPGHSFSALPEWPGPFAPERGCEEEIFSLLAENFPGREDI</sequence>
<dbReference type="GO" id="GO:0003723">
    <property type="term" value="F:RNA binding"/>
    <property type="evidence" value="ECO:0007669"/>
    <property type="project" value="UniProtKB-KW"/>
</dbReference>
<evidence type="ECO:0000313" key="5">
    <source>
        <dbReference type="EMBL" id="AMD92334.1"/>
    </source>
</evidence>
<evidence type="ECO:0000313" key="6">
    <source>
        <dbReference type="Proteomes" id="UP000063964"/>
    </source>
</evidence>
<dbReference type="RefSeq" id="WP_066603579.1">
    <property type="nucleotide sequence ID" value="NZ_CP014230.1"/>
</dbReference>
<accession>A0A0X8JP63</accession>
<gene>
    <name evidence="5" type="ORF">AXF15_03905</name>
</gene>
<dbReference type="STRING" id="888061.AXF15_03905"/>
<dbReference type="Pfam" id="PF00849">
    <property type="entry name" value="PseudoU_synth_2"/>
    <property type="match status" value="1"/>
</dbReference>
<dbReference type="Proteomes" id="UP000063964">
    <property type="component" value="Chromosome"/>
</dbReference>
<dbReference type="Gene3D" id="3.10.290.10">
    <property type="entry name" value="RNA-binding S4 domain"/>
    <property type="match status" value="1"/>
</dbReference>
<dbReference type="GO" id="GO:0009982">
    <property type="term" value="F:pseudouridine synthase activity"/>
    <property type="evidence" value="ECO:0007669"/>
    <property type="project" value="InterPro"/>
</dbReference>
<evidence type="ECO:0000259" key="4">
    <source>
        <dbReference type="Pfam" id="PF00849"/>
    </source>
</evidence>
<evidence type="ECO:0000256" key="2">
    <source>
        <dbReference type="ARBA" id="ARBA00023235"/>
    </source>
</evidence>
<evidence type="ECO:0000256" key="3">
    <source>
        <dbReference type="PROSITE-ProRule" id="PRU00182"/>
    </source>
</evidence>
<dbReference type="InterPro" id="IPR020103">
    <property type="entry name" value="PsdUridine_synth_cat_dom_sf"/>
</dbReference>
<dbReference type="Gene3D" id="3.30.2350.10">
    <property type="entry name" value="Pseudouridine synthase"/>
    <property type="match status" value="1"/>
</dbReference>
<dbReference type="GO" id="GO:0000455">
    <property type="term" value="P:enzyme-directed rRNA pseudouridine synthesis"/>
    <property type="evidence" value="ECO:0007669"/>
    <property type="project" value="TreeGrafter"/>
</dbReference>